<sequence length="226" mass="25393">MTNSDHQAQDRCARELFENLSPEVRAVGAPPIPVLPEPWRLVPARADGTDLDLVHGWMNSPQVAPFWQQAWPRERWAAELRTQLAGNYCRPFLLLLNERPIGYIELYRAARDVVAHHYPALPHDTGLHGAIGEPDLIGRGLAYRIWLHMIEAVFAADPHCRRMITDPAADHQVARRLDAAVARKVGGAELGEVELPHKRAALYIYPRTPADLPCSSDPDRRHPSNV</sequence>
<dbReference type="OrthoDB" id="9087497at2"/>
<evidence type="ECO:0000256" key="4">
    <source>
        <dbReference type="ARBA" id="ARBA00031122"/>
    </source>
</evidence>
<accession>A0A4R2QDV5</accession>
<keyword evidence="6" id="KW-0808">Transferase</keyword>
<evidence type="ECO:0000256" key="1">
    <source>
        <dbReference type="ARBA" id="ARBA00003818"/>
    </source>
</evidence>
<comment type="function">
    <text evidence="1">Acyltransferase required for the direct transfer of medium- to long-chain fatty acyl moieties from a carrier protein (MbtL) on to the epsilon-amino group of lysine residue in the mycobactin core.</text>
</comment>
<comment type="caution">
    <text evidence="6">The sequence shown here is derived from an EMBL/GenBank/DDBJ whole genome shotgun (WGS) entry which is preliminary data.</text>
</comment>
<dbReference type="Proteomes" id="UP000294911">
    <property type="component" value="Unassembled WGS sequence"/>
</dbReference>
<dbReference type="RefSeq" id="WP_132880263.1">
    <property type="nucleotide sequence ID" value="NZ_SLXQ01000017.1"/>
</dbReference>
<dbReference type="EMBL" id="SLXQ01000017">
    <property type="protein sequence ID" value="TCP45115.1"/>
    <property type="molecule type" value="Genomic_DNA"/>
</dbReference>
<feature type="domain" description="Acyltransferase MbtK/IucB-like conserved" evidence="5">
    <location>
        <begin position="42"/>
        <end position="90"/>
    </location>
</feature>
<dbReference type="InterPro" id="IPR016181">
    <property type="entry name" value="Acyl_CoA_acyltransferase"/>
</dbReference>
<name>A0A4R2QDV5_9PSEU</name>
<comment type="pathway">
    <text evidence="2">Siderophore biosynthesis; mycobactin biosynthesis.</text>
</comment>
<dbReference type="SMART" id="SM01006">
    <property type="entry name" value="AlcB"/>
    <property type="match status" value="1"/>
</dbReference>
<dbReference type="Pfam" id="PF13523">
    <property type="entry name" value="Acetyltransf_8"/>
    <property type="match status" value="1"/>
</dbReference>
<dbReference type="PANTHER" id="PTHR31438:SF1">
    <property type="entry name" value="LYSINE N-ACYLTRANSFERASE C17G9.06C-RELATED"/>
    <property type="match status" value="1"/>
</dbReference>
<dbReference type="GO" id="GO:0019290">
    <property type="term" value="P:siderophore biosynthetic process"/>
    <property type="evidence" value="ECO:0007669"/>
    <property type="project" value="InterPro"/>
</dbReference>
<dbReference type="GO" id="GO:0016410">
    <property type="term" value="F:N-acyltransferase activity"/>
    <property type="evidence" value="ECO:0007669"/>
    <property type="project" value="TreeGrafter"/>
</dbReference>
<evidence type="ECO:0000259" key="5">
    <source>
        <dbReference type="SMART" id="SM01006"/>
    </source>
</evidence>
<dbReference type="InterPro" id="IPR019432">
    <property type="entry name" value="Acyltransferase_MbtK/IucB-like"/>
</dbReference>
<evidence type="ECO:0000256" key="2">
    <source>
        <dbReference type="ARBA" id="ARBA00005102"/>
    </source>
</evidence>
<dbReference type="PANTHER" id="PTHR31438">
    <property type="entry name" value="LYSINE N-ACYLTRANSFERASE C17G9.06C-RELATED"/>
    <property type="match status" value="1"/>
</dbReference>
<evidence type="ECO:0000256" key="3">
    <source>
        <dbReference type="ARBA" id="ARBA00020586"/>
    </source>
</evidence>
<reference evidence="6 7" key="1">
    <citation type="submission" date="2019-03" db="EMBL/GenBank/DDBJ databases">
        <title>Genomic Encyclopedia of Type Strains, Phase IV (KMG-IV): sequencing the most valuable type-strain genomes for metagenomic binning, comparative biology and taxonomic classification.</title>
        <authorList>
            <person name="Goeker M."/>
        </authorList>
    </citation>
    <scope>NUCLEOTIDE SEQUENCE [LARGE SCALE GENOMIC DNA]</scope>
    <source>
        <strain evidence="6 7">DSM 45765</strain>
    </source>
</reference>
<evidence type="ECO:0000313" key="6">
    <source>
        <dbReference type="EMBL" id="TCP45115.1"/>
    </source>
</evidence>
<proteinExistence type="predicted"/>
<organism evidence="6 7">
    <name type="scientific">Tamaricihabitans halophyticus</name>
    <dbReference type="NCBI Taxonomy" id="1262583"/>
    <lineage>
        <taxon>Bacteria</taxon>
        <taxon>Bacillati</taxon>
        <taxon>Actinomycetota</taxon>
        <taxon>Actinomycetes</taxon>
        <taxon>Pseudonocardiales</taxon>
        <taxon>Pseudonocardiaceae</taxon>
        <taxon>Tamaricihabitans</taxon>
    </lineage>
</organism>
<dbReference type="SUPFAM" id="SSF55729">
    <property type="entry name" value="Acyl-CoA N-acyltransferases (Nat)"/>
    <property type="match status" value="1"/>
</dbReference>
<dbReference type="UniPathway" id="UPA00011"/>
<dbReference type="Gene3D" id="3.40.630.30">
    <property type="match status" value="1"/>
</dbReference>
<dbReference type="AlphaFoldDB" id="A0A4R2QDV5"/>
<evidence type="ECO:0000313" key="7">
    <source>
        <dbReference type="Proteomes" id="UP000294911"/>
    </source>
</evidence>
<keyword evidence="7" id="KW-1185">Reference proteome</keyword>
<gene>
    <name evidence="6" type="ORF">EV191_11781</name>
</gene>
<protein>
    <recommendedName>
        <fullName evidence="3">Lysine N-acyltransferase MbtK</fullName>
    </recommendedName>
    <alternativeName>
        <fullName evidence="4">Mycobactin synthase protein K</fullName>
    </alternativeName>
</protein>